<reference evidence="2" key="1">
    <citation type="journal article" date="2014" name="Science">
        <title>Ancient hybridizations among the ancestral genomes of bread wheat.</title>
        <authorList>
            <consortium name="International Wheat Genome Sequencing Consortium,"/>
            <person name="Marcussen T."/>
            <person name="Sandve S.R."/>
            <person name="Heier L."/>
            <person name="Spannagl M."/>
            <person name="Pfeifer M."/>
            <person name="Jakobsen K.S."/>
            <person name="Wulff B.B."/>
            <person name="Steuernagel B."/>
            <person name="Mayer K.F."/>
            <person name="Olsen O.A."/>
        </authorList>
    </citation>
    <scope>NUCLEOTIDE SEQUENCE [LARGE SCALE GENOMIC DNA]</scope>
    <source>
        <strain evidence="2">cv. AL8/78</strain>
    </source>
</reference>
<accession>A0A453KV67</accession>
<evidence type="ECO:0000313" key="2">
    <source>
        <dbReference type="Proteomes" id="UP000015105"/>
    </source>
</evidence>
<reference evidence="2" key="2">
    <citation type="journal article" date="2017" name="Nat. Plants">
        <title>The Aegilops tauschii genome reveals multiple impacts of transposons.</title>
        <authorList>
            <person name="Zhao G."/>
            <person name="Zou C."/>
            <person name="Li K."/>
            <person name="Wang K."/>
            <person name="Li T."/>
            <person name="Gao L."/>
            <person name="Zhang X."/>
            <person name="Wang H."/>
            <person name="Yang Z."/>
            <person name="Liu X."/>
            <person name="Jiang W."/>
            <person name="Mao L."/>
            <person name="Kong X."/>
            <person name="Jiao Y."/>
            <person name="Jia J."/>
        </authorList>
    </citation>
    <scope>NUCLEOTIDE SEQUENCE [LARGE SCALE GENOMIC DNA]</scope>
    <source>
        <strain evidence="2">cv. AL8/78</strain>
    </source>
</reference>
<dbReference type="EnsemblPlants" id="AET5Gv20523500.27">
    <property type="protein sequence ID" value="AET5Gv20523500.27"/>
    <property type="gene ID" value="AET5Gv20523500"/>
</dbReference>
<reference evidence="1" key="4">
    <citation type="submission" date="2019-03" db="UniProtKB">
        <authorList>
            <consortium name="EnsemblPlants"/>
        </authorList>
    </citation>
    <scope>IDENTIFICATION</scope>
</reference>
<evidence type="ECO:0000313" key="1">
    <source>
        <dbReference type="EnsemblPlants" id="AET5Gv20523500.27"/>
    </source>
</evidence>
<organism evidence="1 2">
    <name type="scientific">Aegilops tauschii subsp. strangulata</name>
    <name type="common">Goatgrass</name>
    <dbReference type="NCBI Taxonomy" id="200361"/>
    <lineage>
        <taxon>Eukaryota</taxon>
        <taxon>Viridiplantae</taxon>
        <taxon>Streptophyta</taxon>
        <taxon>Embryophyta</taxon>
        <taxon>Tracheophyta</taxon>
        <taxon>Spermatophyta</taxon>
        <taxon>Magnoliopsida</taxon>
        <taxon>Liliopsida</taxon>
        <taxon>Poales</taxon>
        <taxon>Poaceae</taxon>
        <taxon>BOP clade</taxon>
        <taxon>Pooideae</taxon>
        <taxon>Triticodae</taxon>
        <taxon>Triticeae</taxon>
        <taxon>Triticinae</taxon>
        <taxon>Aegilops</taxon>
    </lineage>
</organism>
<dbReference type="AlphaFoldDB" id="A0A453KV67"/>
<proteinExistence type="predicted"/>
<reference evidence="1" key="5">
    <citation type="journal article" date="2021" name="G3 (Bethesda)">
        <title>Aegilops tauschii genome assembly Aet v5.0 features greater sequence contiguity and improved annotation.</title>
        <authorList>
            <person name="Wang L."/>
            <person name="Zhu T."/>
            <person name="Rodriguez J.C."/>
            <person name="Deal K.R."/>
            <person name="Dubcovsky J."/>
            <person name="McGuire P.E."/>
            <person name="Lux T."/>
            <person name="Spannagl M."/>
            <person name="Mayer K.F.X."/>
            <person name="Baldrich P."/>
            <person name="Meyers B.C."/>
            <person name="Huo N."/>
            <person name="Gu Y.Q."/>
            <person name="Zhou H."/>
            <person name="Devos K.M."/>
            <person name="Bennetzen J.L."/>
            <person name="Unver T."/>
            <person name="Budak H."/>
            <person name="Gulick P.J."/>
            <person name="Galiba G."/>
            <person name="Kalapos B."/>
            <person name="Nelson D.R."/>
            <person name="Li P."/>
            <person name="You F.M."/>
            <person name="Luo M.C."/>
            <person name="Dvorak J."/>
        </authorList>
    </citation>
    <scope>NUCLEOTIDE SEQUENCE [LARGE SCALE GENOMIC DNA]</scope>
    <source>
        <strain evidence="1">cv. AL8/78</strain>
    </source>
</reference>
<dbReference type="Proteomes" id="UP000015105">
    <property type="component" value="Chromosome 5D"/>
</dbReference>
<reference evidence="1" key="3">
    <citation type="journal article" date="2017" name="Nature">
        <title>Genome sequence of the progenitor of the wheat D genome Aegilops tauschii.</title>
        <authorList>
            <person name="Luo M.C."/>
            <person name="Gu Y.Q."/>
            <person name="Puiu D."/>
            <person name="Wang H."/>
            <person name="Twardziok S.O."/>
            <person name="Deal K.R."/>
            <person name="Huo N."/>
            <person name="Zhu T."/>
            <person name="Wang L."/>
            <person name="Wang Y."/>
            <person name="McGuire P.E."/>
            <person name="Liu S."/>
            <person name="Long H."/>
            <person name="Ramasamy R.K."/>
            <person name="Rodriguez J.C."/>
            <person name="Van S.L."/>
            <person name="Yuan L."/>
            <person name="Wang Z."/>
            <person name="Xia Z."/>
            <person name="Xiao L."/>
            <person name="Anderson O.D."/>
            <person name="Ouyang S."/>
            <person name="Liang Y."/>
            <person name="Zimin A.V."/>
            <person name="Pertea G."/>
            <person name="Qi P."/>
            <person name="Bennetzen J.L."/>
            <person name="Dai X."/>
            <person name="Dawson M.W."/>
            <person name="Muller H.G."/>
            <person name="Kugler K."/>
            <person name="Rivarola-Duarte L."/>
            <person name="Spannagl M."/>
            <person name="Mayer K.F.X."/>
            <person name="Lu F.H."/>
            <person name="Bevan M.W."/>
            <person name="Leroy P."/>
            <person name="Li P."/>
            <person name="You F.M."/>
            <person name="Sun Q."/>
            <person name="Liu Z."/>
            <person name="Lyons E."/>
            <person name="Wicker T."/>
            <person name="Salzberg S.L."/>
            <person name="Devos K.M."/>
            <person name="Dvorak J."/>
        </authorList>
    </citation>
    <scope>NUCLEOTIDE SEQUENCE [LARGE SCALE GENOMIC DNA]</scope>
    <source>
        <strain evidence="1">cv. AL8/78</strain>
    </source>
</reference>
<protein>
    <submittedName>
        <fullName evidence="1">Uncharacterized protein</fullName>
    </submittedName>
</protein>
<keyword evidence="2" id="KW-1185">Reference proteome</keyword>
<sequence>MLLARFLMDMLSPVFQPPLMEWIYIQKIPMKNEVEQRFGKEKLVLA</sequence>
<name>A0A453KV67_AEGTS</name>
<dbReference type="Gramene" id="AET5Gv20523500.27">
    <property type="protein sequence ID" value="AET5Gv20523500.27"/>
    <property type="gene ID" value="AET5Gv20523500"/>
</dbReference>